<dbReference type="AlphaFoldDB" id="A0A916K672"/>
<protein>
    <submittedName>
        <fullName evidence="1">Uncharacterized protein</fullName>
    </submittedName>
</protein>
<keyword evidence="2" id="KW-1185">Reference proteome</keyword>
<gene>
    <name evidence="1" type="ORF">PAESOLCIP111_04744</name>
</gene>
<sequence length="124" mass="13377">MTKQLTIRPAAVGKVEANVYLNQTAKGYYDKLAKRRQMLIVLPGSMFTDKHAGGWIPDNLDVLTREGYLEKKANGYLVLKPVCGSPSGTAAAILGKDGPGKPSGFLLWTFPDGRTIAEAGEKPK</sequence>
<comment type="caution">
    <text evidence="1">The sequence shown here is derived from an EMBL/GenBank/DDBJ whole genome shotgun (WGS) entry which is preliminary data.</text>
</comment>
<proteinExistence type="predicted"/>
<dbReference type="Proteomes" id="UP000693672">
    <property type="component" value="Unassembled WGS sequence"/>
</dbReference>
<name>A0A916K672_9BACL</name>
<dbReference type="RefSeq" id="WP_218094462.1">
    <property type="nucleotide sequence ID" value="NZ_CAJVAS010000028.1"/>
</dbReference>
<organism evidence="1 2">
    <name type="scientific">Paenibacillus solanacearum</name>
    <dbReference type="NCBI Taxonomy" id="2048548"/>
    <lineage>
        <taxon>Bacteria</taxon>
        <taxon>Bacillati</taxon>
        <taxon>Bacillota</taxon>
        <taxon>Bacilli</taxon>
        <taxon>Bacillales</taxon>
        <taxon>Paenibacillaceae</taxon>
        <taxon>Paenibacillus</taxon>
    </lineage>
</organism>
<reference evidence="1" key="1">
    <citation type="submission" date="2021-06" db="EMBL/GenBank/DDBJ databases">
        <authorList>
            <person name="Criscuolo A."/>
        </authorList>
    </citation>
    <scope>NUCLEOTIDE SEQUENCE</scope>
    <source>
        <strain evidence="1">CIP111600</strain>
    </source>
</reference>
<dbReference type="EMBL" id="CAJVAS010000028">
    <property type="protein sequence ID" value="CAG7644613.1"/>
    <property type="molecule type" value="Genomic_DNA"/>
</dbReference>
<accession>A0A916K672</accession>
<evidence type="ECO:0000313" key="2">
    <source>
        <dbReference type="Proteomes" id="UP000693672"/>
    </source>
</evidence>
<evidence type="ECO:0000313" key="1">
    <source>
        <dbReference type="EMBL" id="CAG7644613.1"/>
    </source>
</evidence>